<name>A0A918HYQ9_9ACTN</name>
<keyword evidence="2" id="KW-1185">Reference proteome</keyword>
<sequence length="51" mass="5247">MGAALARTQLRLVSGALLARVDGIRLPRSPARRASDFVAACDTLPVALSAA</sequence>
<dbReference type="GO" id="GO:0004497">
    <property type="term" value="F:monooxygenase activity"/>
    <property type="evidence" value="ECO:0007669"/>
    <property type="project" value="InterPro"/>
</dbReference>
<protein>
    <submittedName>
        <fullName evidence="1">Uncharacterized protein</fullName>
    </submittedName>
</protein>
<dbReference type="AlphaFoldDB" id="A0A918HYQ9"/>
<proteinExistence type="predicted"/>
<dbReference type="GO" id="GO:0020037">
    <property type="term" value="F:heme binding"/>
    <property type="evidence" value="ECO:0007669"/>
    <property type="project" value="InterPro"/>
</dbReference>
<reference evidence="1" key="1">
    <citation type="journal article" date="2014" name="Int. J. Syst. Evol. Microbiol.">
        <title>Complete genome sequence of Corynebacterium casei LMG S-19264T (=DSM 44701T), isolated from a smear-ripened cheese.</title>
        <authorList>
            <consortium name="US DOE Joint Genome Institute (JGI-PGF)"/>
            <person name="Walter F."/>
            <person name="Albersmeier A."/>
            <person name="Kalinowski J."/>
            <person name="Ruckert C."/>
        </authorList>
    </citation>
    <scope>NUCLEOTIDE SEQUENCE</scope>
    <source>
        <strain evidence="1">JCM 4391</strain>
    </source>
</reference>
<comment type="caution">
    <text evidence="1">The sequence shown here is derived from an EMBL/GenBank/DDBJ whole genome shotgun (WGS) entry which is preliminary data.</text>
</comment>
<organism evidence="1 2">
    <name type="scientific">Streptomyces lavendofoliae</name>
    <dbReference type="NCBI Taxonomy" id="67314"/>
    <lineage>
        <taxon>Bacteria</taxon>
        <taxon>Bacillati</taxon>
        <taxon>Actinomycetota</taxon>
        <taxon>Actinomycetes</taxon>
        <taxon>Kitasatosporales</taxon>
        <taxon>Streptomycetaceae</taxon>
        <taxon>Streptomyces</taxon>
    </lineage>
</organism>
<dbReference type="GO" id="GO:0016705">
    <property type="term" value="F:oxidoreductase activity, acting on paired donors, with incorporation or reduction of molecular oxygen"/>
    <property type="evidence" value="ECO:0007669"/>
    <property type="project" value="InterPro"/>
</dbReference>
<gene>
    <name evidence="1" type="ORF">GCM10010274_39200</name>
</gene>
<dbReference type="Gene3D" id="1.10.630.10">
    <property type="entry name" value="Cytochrome P450"/>
    <property type="match status" value="1"/>
</dbReference>
<reference evidence="1" key="2">
    <citation type="submission" date="2020-09" db="EMBL/GenBank/DDBJ databases">
        <authorList>
            <person name="Sun Q."/>
            <person name="Ohkuma M."/>
        </authorList>
    </citation>
    <scope>NUCLEOTIDE SEQUENCE</scope>
    <source>
        <strain evidence="1">JCM 4391</strain>
    </source>
</reference>
<accession>A0A918HYQ9</accession>
<dbReference type="InterPro" id="IPR036396">
    <property type="entry name" value="Cyt_P450_sf"/>
</dbReference>
<dbReference type="GO" id="GO:0005506">
    <property type="term" value="F:iron ion binding"/>
    <property type="evidence" value="ECO:0007669"/>
    <property type="project" value="InterPro"/>
</dbReference>
<dbReference type="RefSeq" id="WP_189552181.1">
    <property type="nucleotide sequence ID" value="NZ_BMTP01000010.1"/>
</dbReference>
<evidence type="ECO:0000313" key="2">
    <source>
        <dbReference type="Proteomes" id="UP000636661"/>
    </source>
</evidence>
<dbReference type="EMBL" id="BMTP01000010">
    <property type="protein sequence ID" value="GGU47104.1"/>
    <property type="molecule type" value="Genomic_DNA"/>
</dbReference>
<evidence type="ECO:0000313" key="1">
    <source>
        <dbReference type="EMBL" id="GGU47104.1"/>
    </source>
</evidence>
<dbReference type="Proteomes" id="UP000636661">
    <property type="component" value="Unassembled WGS sequence"/>
</dbReference>